<protein>
    <recommendedName>
        <fullName evidence="4">OTU domain-containing protein</fullName>
    </recommendedName>
</protein>
<keyword evidence="3" id="KW-1185">Reference proteome</keyword>
<evidence type="ECO:0008006" key="4">
    <source>
        <dbReference type="Google" id="ProtNLM"/>
    </source>
</evidence>
<dbReference type="EMBL" id="JACVVK020000214">
    <property type="protein sequence ID" value="KAK7484163.1"/>
    <property type="molecule type" value="Genomic_DNA"/>
</dbReference>
<evidence type="ECO:0000313" key="2">
    <source>
        <dbReference type="EMBL" id="KAK7484163.1"/>
    </source>
</evidence>
<feature type="region of interest" description="Disordered" evidence="1">
    <location>
        <begin position="1056"/>
        <end position="1079"/>
    </location>
</feature>
<feature type="non-terminal residue" evidence="2">
    <location>
        <position position="1167"/>
    </location>
</feature>
<dbReference type="InterPro" id="IPR047273">
    <property type="entry name" value="VRTN_OTU_dom"/>
</dbReference>
<evidence type="ECO:0000313" key="3">
    <source>
        <dbReference type="Proteomes" id="UP001519460"/>
    </source>
</evidence>
<feature type="region of interest" description="Disordered" evidence="1">
    <location>
        <begin position="759"/>
        <end position="787"/>
    </location>
</feature>
<feature type="compositionally biased region" description="Basic residues" evidence="1">
    <location>
        <begin position="139"/>
        <end position="153"/>
    </location>
</feature>
<feature type="compositionally biased region" description="Basic and acidic residues" evidence="1">
    <location>
        <begin position="48"/>
        <end position="74"/>
    </location>
</feature>
<feature type="compositionally biased region" description="Polar residues" evidence="1">
    <location>
        <begin position="1056"/>
        <end position="1068"/>
    </location>
</feature>
<feature type="compositionally biased region" description="Basic and acidic residues" evidence="1">
    <location>
        <begin position="1"/>
        <end position="10"/>
    </location>
</feature>
<organism evidence="2 3">
    <name type="scientific">Batillaria attramentaria</name>
    <dbReference type="NCBI Taxonomy" id="370345"/>
    <lineage>
        <taxon>Eukaryota</taxon>
        <taxon>Metazoa</taxon>
        <taxon>Spiralia</taxon>
        <taxon>Lophotrochozoa</taxon>
        <taxon>Mollusca</taxon>
        <taxon>Gastropoda</taxon>
        <taxon>Caenogastropoda</taxon>
        <taxon>Sorbeoconcha</taxon>
        <taxon>Cerithioidea</taxon>
        <taxon>Batillariidae</taxon>
        <taxon>Batillaria</taxon>
    </lineage>
</organism>
<feature type="compositionally biased region" description="Low complexity" evidence="1">
    <location>
        <begin position="764"/>
        <end position="778"/>
    </location>
</feature>
<dbReference type="PANTHER" id="PTHR46601:SF1">
    <property type="entry name" value="ADF-H DOMAIN-CONTAINING PROTEIN"/>
    <property type="match status" value="1"/>
</dbReference>
<dbReference type="AlphaFoldDB" id="A0ABD0KAM9"/>
<proteinExistence type="predicted"/>
<feature type="compositionally biased region" description="Basic and acidic residues" evidence="1">
    <location>
        <begin position="21"/>
        <end position="40"/>
    </location>
</feature>
<feature type="region of interest" description="Disordered" evidence="1">
    <location>
        <begin position="1"/>
        <end position="102"/>
    </location>
</feature>
<evidence type="ECO:0000256" key="1">
    <source>
        <dbReference type="SAM" id="MobiDB-lite"/>
    </source>
</evidence>
<feature type="region of interest" description="Disordered" evidence="1">
    <location>
        <begin position="121"/>
        <end position="208"/>
    </location>
</feature>
<dbReference type="CDD" id="cd22791">
    <property type="entry name" value="OTU_VRTN"/>
    <property type="match status" value="1"/>
</dbReference>
<sequence length="1167" mass="132413">MAPTRREGLRLRIPHAKKEKRKNDAERMRQYRQRIKEDPTRYQLQLAKDAERNKKNRERPKTDEEKARIREQARLRMQKTRERRKAEKAAEAYISQATEIPEKWKTRACIRNDAASVAAQRQKWAVQKRKEREKWSSQKWRRHREKSRQRYHLLKADRNPSVSTSTDPPTDAEDAPRTPSASPPRTPDSHQGLHIPAATSSSEATRKSRQCLRKTLLGLGKSSGLVDSFLGQKQRQAPETPESKRVKLSTLKKLQELSRKRDKKSMAARNLLLDIMGKRVEKRGSPYKRKKMHAGTEASLRFFEEIAVNLPGKRTVNKKTQKQRKVLPKRLCRLYREFKEKNPGVKTSLRSWYRILPSHIKTSRHQTYRTALCEVCVNIDLKLDVVNRHLNPVDGRDVLSEVSTCSPATLSCIERQCKECGTKLARQLLYERLTSTTSAPVTWSQWEMVKKEKGQRKEKVEHTGTVTELIESLLHDLAPFTKHVFVHRWQHMQFRTVVSKVTSQRIAVAVCDFAENHLCRWQDEVHSAHWGYSQVTVHPTVLYYACQNCNGLVTDYLVFLSDDLNHDAHMAHTIIMASREHVLVETGIEQVVVWSDGCAAQYKSKLPFFHCSNSSLERHYFGSRHGKSACDACGGVVKAIVDDDVRCTGAIIQNAQQMYDHLQSSYQMPEGNLEPGTCCHTKRSFRLVRTSDIDRSLPSSALSTVRGTRQLHSIRGLGENTLATRNLSCFCSFCLEGKGNECASADYVNGWETIKIAKTKSWQSPDSSPTSVPSPHSSQGDKEEHRDELFQRLSSQMAGTRTFAELLQVCKTANDSVAAHVMPHNIHYITSVCRAVVDAQARDLLPSDAPPNHLPLVTVGDGNCFLRALSTLCFGTEEHHLEMRVRLVVEMALKLHLYTDPGYIAKGTAENGDHLLGLLKKYAVSETYTASHDSMLALKNEIFVARKPGQDCSMWHVYGACNVVQAPLVSVYPDLGVDEMRQLCKRTILPSGQSQGPEKAIMWTASCPNQRPEYWAPHHFVPLLRIHPESVPTVVLEDAVSGSSILTCGWTGRSSFDPNLDESTQPSTAGEEEVSRGTNDGRVNVAEFYSVTWTDGKDYVCQVKQIDVKTDLVNVHFMVQVGRGNLYTWPTDTDESWEPLGLFKGPPFQMKLDEGKSTQRKQYFSIN</sequence>
<dbReference type="PANTHER" id="PTHR46601">
    <property type="entry name" value="ULP_PROTEASE DOMAIN-CONTAINING PROTEIN"/>
    <property type="match status" value="1"/>
</dbReference>
<comment type="caution">
    <text evidence="2">The sequence shown here is derived from an EMBL/GenBank/DDBJ whole genome shotgun (WGS) entry which is preliminary data.</text>
</comment>
<name>A0ABD0KAM9_9CAEN</name>
<gene>
    <name evidence="2" type="ORF">BaRGS_00024533</name>
</gene>
<reference evidence="2 3" key="1">
    <citation type="journal article" date="2023" name="Sci. Data">
        <title>Genome assembly of the Korean intertidal mud-creeper Batillaria attramentaria.</title>
        <authorList>
            <person name="Patra A.K."/>
            <person name="Ho P.T."/>
            <person name="Jun S."/>
            <person name="Lee S.J."/>
            <person name="Kim Y."/>
            <person name="Won Y.J."/>
        </authorList>
    </citation>
    <scope>NUCLEOTIDE SEQUENCE [LARGE SCALE GENOMIC DNA]</scope>
    <source>
        <strain evidence="2">Wonlab-2016</strain>
    </source>
</reference>
<accession>A0ABD0KAM9</accession>
<dbReference type="Proteomes" id="UP001519460">
    <property type="component" value="Unassembled WGS sequence"/>
</dbReference>